<protein>
    <submittedName>
        <fullName evidence="2">Glycine zipper 2TM domain-containing protein</fullName>
    </submittedName>
</protein>
<dbReference type="EMBL" id="DRMH01000011">
    <property type="protein sequence ID" value="HFC96957.1"/>
    <property type="molecule type" value="Genomic_DNA"/>
</dbReference>
<feature type="domain" description="Glycine zipper 2TM" evidence="1">
    <location>
        <begin position="31"/>
        <end position="67"/>
    </location>
</feature>
<dbReference type="PROSITE" id="PS51257">
    <property type="entry name" value="PROKAR_LIPOPROTEIN"/>
    <property type="match status" value="1"/>
</dbReference>
<evidence type="ECO:0000259" key="1">
    <source>
        <dbReference type="Pfam" id="PF05433"/>
    </source>
</evidence>
<dbReference type="InterPro" id="IPR008816">
    <property type="entry name" value="Gly_zipper_2TM_dom"/>
</dbReference>
<dbReference type="Pfam" id="PF05433">
    <property type="entry name" value="Rick_17kDa_Anti"/>
    <property type="match status" value="1"/>
</dbReference>
<dbReference type="AlphaFoldDB" id="A0A7C3GCR8"/>
<comment type="caution">
    <text evidence="2">The sequence shown here is derived from an EMBL/GenBank/DDBJ whole genome shotgun (WGS) entry which is preliminary data.</text>
</comment>
<proteinExistence type="predicted"/>
<gene>
    <name evidence="2" type="ORF">ENJ40_00665</name>
</gene>
<evidence type="ECO:0000313" key="2">
    <source>
        <dbReference type="EMBL" id="HFC96957.1"/>
    </source>
</evidence>
<dbReference type="Proteomes" id="UP000886043">
    <property type="component" value="Unassembled WGS sequence"/>
</dbReference>
<organism evidence="2">
    <name type="scientific">Thermosulfurimonas dismutans</name>
    <dbReference type="NCBI Taxonomy" id="999894"/>
    <lineage>
        <taxon>Bacteria</taxon>
        <taxon>Pseudomonadati</taxon>
        <taxon>Thermodesulfobacteriota</taxon>
        <taxon>Thermodesulfobacteria</taxon>
        <taxon>Thermodesulfobacteriales</taxon>
        <taxon>Thermodesulfobacteriaceae</taxon>
        <taxon>Thermosulfurimonas</taxon>
    </lineage>
</organism>
<accession>A0A7C3GCR8</accession>
<name>A0A7C3GCR8_9BACT</name>
<sequence>MRKIRAIPVILMVGFLLSACTTTQTSAPYQGAGLGAAVGAFSGALLDHHNPWRGAVIGGALGATLGGGLAAISSQASHQAAATGQRVVYRQADAVVEAAPVEYNQKTYCHKIHKRIWRNGRLVADRIEEVCEGTKTGNYY</sequence>
<reference evidence="2" key="1">
    <citation type="journal article" date="2020" name="mSystems">
        <title>Genome- and Community-Level Interaction Insights into Carbon Utilization and Element Cycling Functions of Hydrothermarchaeota in Hydrothermal Sediment.</title>
        <authorList>
            <person name="Zhou Z."/>
            <person name="Liu Y."/>
            <person name="Xu W."/>
            <person name="Pan J."/>
            <person name="Luo Z.H."/>
            <person name="Li M."/>
        </authorList>
    </citation>
    <scope>NUCLEOTIDE SEQUENCE [LARGE SCALE GENOMIC DNA]</scope>
    <source>
        <strain evidence="2">HyVt-483</strain>
    </source>
</reference>